<comment type="caution">
    <text evidence="1">The sequence shown here is derived from an EMBL/GenBank/DDBJ whole genome shotgun (WGS) entry which is preliminary data.</text>
</comment>
<protein>
    <submittedName>
        <fullName evidence="1">Uncharacterized protein</fullName>
    </submittedName>
</protein>
<gene>
    <name evidence="1" type="ORF">GCM10022207_18060</name>
</gene>
<organism evidence="1 2">
    <name type="scientific">Streptomyces lannensis</name>
    <dbReference type="NCBI Taxonomy" id="766498"/>
    <lineage>
        <taxon>Bacteria</taxon>
        <taxon>Bacillati</taxon>
        <taxon>Actinomycetota</taxon>
        <taxon>Actinomycetes</taxon>
        <taxon>Kitasatosporales</taxon>
        <taxon>Streptomycetaceae</taxon>
        <taxon>Streptomyces</taxon>
    </lineage>
</organism>
<evidence type="ECO:0000313" key="1">
    <source>
        <dbReference type="EMBL" id="GAA3855116.1"/>
    </source>
</evidence>
<reference evidence="2" key="1">
    <citation type="journal article" date="2019" name="Int. J. Syst. Evol. Microbiol.">
        <title>The Global Catalogue of Microorganisms (GCM) 10K type strain sequencing project: providing services to taxonomists for standard genome sequencing and annotation.</title>
        <authorList>
            <consortium name="The Broad Institute Genomics Platform"/>
            <consortium name="The Broad Institute Genome Sequencing Center for Infectious Disease"/>
            <person name="Wu L."/>
            <person name="Ma J."/>
        </authorList>
    </citation>
    <scope>NUCLEOTIDE SEQUENCE [LARGE SCALE GENOMIC DNA]</scope>
    <source>
        <strain evidence="2">JCM 16578</strain>
    </source>
</reference>
<proteinExistence type="predicted"/>
<evidence type="ECO:0000313" key="2">
    <source>
        <dbReference type="Proteomes" id="UP001501563"/>
    </source>
</evidence>
<name>A0ABP7JUY3_9ACTN</name>
<accession>A0ABP7JUY3</accession>
<keyword evidence="2" id="KW-1185">Reference proteome</keyword>
<dbReference type="EMBL" id="BAAAZA010000004">
    <property type="protein sequence ID" value="GAA3855116.1"/>
    <property type="molecule type" value="Genomic_DNA"/>
</dbReference>
<dbReference type="Proteomes" id="UP001501563">
    <property type="component" value="Unassembled WGS sequence"/>
</dbReference>
<sequence>MIVHGSGAPAHSGVLRWFIVGGVPGWELDNGSVLMIALDAATLAAYEFGSHDFPKNDGLQWGFLYQGISSSGIYLFQITVNPPASNGRPRFGGSPGVVVDSKSGNCRYVRGYSEYKDLLRKVTDEAP</sequence>